<feature type="compositionally biased region" description="Basic and acidic residues" evidence="1">
    <location>
        <begin position="125"/>
        <end position="137"/>
    </location>
</feature>
<feature type="region of interest" description="Disordered" evidence="1">
    <location>
        <begin position="1"/>
        <end position="33"/>
    </location>
</feature>
<proteinExistence type="predicted"/>
<protein>
    <submittedName>
        <fullName evidence="2">Uncharacterized protein</fullName>
    </submittedName>
</protein>
<dbReference type="EMBL" id="JACCJC010000001">
    <property type="protein sequence ID" value="KAF6241887.1"/>
    <property type="molecule type" value="Genomic_DNA"/>
</dbReference>
<gene>
    <name evidence="2" type="ORF">HO173_000599</name>
</gene>
<dbReference type="GeneID" id="59282278"/>
<sequence length="179" mass="20119">MRWSLLQVARRQTSMPSDDRSADPAPVPSRTLSDEAIVQQIEKLRQMEMDQPPRGVDTQPNNNTYSTRPFLNGNLSSILVNSITRGLYRAQRTLHLTRLRLSLMSLSLPAKTQNRRHRSVYKPLLPKDPKREVDPDPPKVGSEVVGLTSFQTEDLNLATDGAKSMIMDEVMVSAVKGRP</sequence>
<comment type="caution">
    <text evidence="2">The sequence shown here is derived from an EMBL/GenBank/DDBJ whole genome shotgun (WGS) entry which is preliminary data.</text>
</comment>
<evidence type="ECO:0000313" key="3">
    <source>
        <dbReference type="Proteomes" id="UP000578531"/>
    </source>
</evidence>
<organism evidence="2 3">
    <name type="scientific">Letharia columbiana</name>
    <dbReference type="NCBI Taxonomy" id="112416"/>
    <lineage>
        <taxon>Eukaryota</taxon>
        <taxon>Fungi</taxon>
        <taxon>Dikarya</taxon>
        <taxon>Ascomycota</taxon>
        <taxon>Pezizomycotina</taxon>
        <taxon>Lecanoromycetes</taxon>
        <taxon>OSLEUM clade</taxon>
        <taxon>Lecanoromycetidae</taxon>
        <taxon>Lecanorales</taxon>
        <taxon>Lecanorineae</taxon>
        <taxon>Parmeliaceae</taxon>
        <taxon>Letharia</taxon>
    </lineage>
</organism>
<feature type="region of interest" description="Disordered" evidence="1">
    <location>
        <begin position="112"/>
        <end position="143"/>
    </location>
</feature>
<keyword evidence="3" id="KW-1185">Reference proteome</keyword>
<accession>A0A8H6LAY4</accession>
<dbReference type="Proteomes" id="UP000578531">
    <property type="component" value="Unassembled WGS sequence"/>
</dbReference>
<name>A0A8H6LAY4_9LECA</name>
<dbReference type="RefSeq" id="XP_037171127.1">
    <property type="nucleotide sequence ID" value="XM_037302548.1"/>
</dbReference>
<evidence type="ECO:0000313" key="2">
    <source>
        <dbReference type="EMBL" id="KAF6241887.1"/>
    </source>
</evidence>
<reference evidence="2 3" key="1">
    <citation type="journal article" date="2020" name="Genomics">
        <title>Complete, high-quality genomes from long-read metagenomic sequencing of two wolf lichen thalli reveals enigmatic genome architecture.</title>
        <authorList>
            <person name="McKenzie S.K."/>
            <person name="Walston R.F."/>
            <person name="Allen J.L."/>
        </authorList>
    </citation>
    <scope>NUCLEOTIDE SEQUENCE [LARGE SCALE GENOMIC DNA]</scope>
    <source>
        <strain evidence="2">WasteWater2</strain>
    </source>
</reference>
<evidence type="ECO:0000256" key="1">
    <source>
        <dbReference type="SAM" id="MobiDB-lite"/>
    </source>
</evidence>
<dbReference type="AlphaFoldDB" id="A0A8H6LAY4"/>